<dbReference type="RefSeq" id="WP_345089909.1">
    <property type="nucleotide sequence ID" value="NZ_BAAAWG010000017.1"/>
</dbReference>
<sequence length="211" mass="22580">MNDEATAARFDGRPSVEFDLGAFSAHHVGRITWLAEELGYRLSAEERPGKGQYRLRYTRDDSPLARQRAQAALARARAAGSWLAVAAAPAAPGAPATPVQPFALNLVTPLRAARAERLVAFYEETSAARTPLLLIAVATGFAVLAAAVRETLPLCAAFGLLGVVSLVGAALAPRLLRKSYDANLRLVEEHRRQQAARFPVRPPVAPPPFPG</sequence>
<comment type="caution">
    <text evidence="2">The sequence shown here is derived from an EMBL/GenBank/DDBJ whole genome shotgun (WGS) entry which is preliminary data.</text>
</comment>
<feature type="transmembrane region" description="Helical" evidence="1">
    <location>
        <begin position="154"/>
        <end position="176"/>
    </location>
</feature>
<dbReference type="Proteomes" id="UP001596241">
    <property type="component" value="Unassembled WGS sequence"/>
</dbReference>
<accession>A0ABW1FI54</accession>
<keyword evidence="1" id="KW-1133">Transmembrane helix</keyword>
<proteinExistence type="predicted"/>
<evidence type="ECO:0008006" key="4">
    <source>
        <dbReference type="Google" id="ProtNLM"/>
    </source>
</evidence>
<gene>
    <name evidence="2" type="ORF">ACFP3M_12255</name>
</gene>
<name>A0ABW1FI54_9ACTN</name>
<keyword evidence="1" id="KW-0472">Membrane</keyword>
<evidence type="ECO:0000313" key="2">
    <source>
        <dbReference type="EMBL" id="MFC5893592.1"/>
    </source>
</evidence>
<dbReference type="EMBL" id="JBHSPW010000004">
    <property type="protein sequence ID" value="MFC5893592.1"/>
    <property type="molecule type" value="Genomic_DNA"/>
</dbReference>
<feature type="transmembrane region" description="Helical" evidence="1">
    <location>
        <begin position="131"/>
        <end position="148"/>
    </location>
</feature>
<evidence type="ECO:0000313" key="3">
    <source>
        <dbReference type="Proteomes" id="UP001596241"/>
    </source>
</evidence>
<evidence type="ECO:0000256" key="1">
    <source>
        <dbReference type="SAM" id="Phobius"/>
    </source>
</evidence>
<keyword evidence="3" id="KW-1185">Reference proteome</keyword>
<organism evidence="2 3">
    <name type="scientific">Streptomyces ramulosus</name>
    <dbReference type="NCBI Taxonomy" id="47762"/>
    <lineage>
        <taxon>Bacteria</taxon>
        <taxon>Bacillati</taxon>
        <taxon>Actinomycetota</taxon>
        <taxon>Actinomycetes</taxon>
        <taxon>Kitasatosporales</taxon>
        <taxon>Streptomycetaceae</taxon>
        <taxon>Streptomyces</taxon>
    </lineage>
</organism>
<keyword evidence="1" id="KW-0812">Transmembrane</keyword>
<reference evidence="3" key="1">
    <citation type="journal article" date="2019" name="Int. J. Syst. Evol. Microbiol.">
        <title>The Global Catalogue of Microorganisms (GCM) 10K type strain sequencing project: providing services to taxonomists for standard genome sequencing and annotation.</title>
        <authorList>
            <consortium name="The Broad Institute Genomics Platform"/>
            <consortium name="The Broad Institute Genome Sequencing Center for Infectious Disease"/>
            <person name="Wu L."/>
            <person name="Ma J."/>
        </authorList>
    </citation>
    <scope>NUCLEOTIDE SEQUENCE [LARGE SCALE GENOMIC DNA]</scope>
    <source>
        <strain evidence="3">CGMCC 1.15809</strain>
    </source>
</reference>
<protein>
    <recommendedName>
        <fullName evidence="4">Integral membrane protein</fullName>
    </recommendedName>
</protein>